<feature type="binding site" evidence="9">
    <location>
        <position position="163"/>
    </location>
    <ligand>
        <name>Mn(2+)</name>
        <dbReference type="ChEBI" id="CHEBI:29035"/>
    </ligand>
</feature>
<proteinExistence type="inferred from homology"/>
<dbReference type="InterPro" id="IPR002729">
    <property type="entry name" value="CRISPR-assoc_Cas1"/>
</dbReference>
<dbReference type="Gene3D" id="1.20.120.920">
    <property type="entry name" value="CRISPR-associated endonuclease Cas1, C-terminal domain"/>
    <property type="match status" value="1"/>
</dbReference>
<dbReference type="EC" id="3.1.-.-" evidence="9"/>
<dbReference type="EMBL" id="FOAK01000012">
    <property type="protein sequence ID" value="SEL22651.1"/>
    <property type="molecule type" value="Genomic_DNA"/>
</dbReference>
<evidence type="ECO:0000313" key="11">
    <source>
        <dbReference type="Proteomes" id="UP000199506"/>
    </source>
</evidence>
<dbReference type="GO" id="GO:0043571">
    <property type="term" value="P:maintenance of CRISPR repeat elements"/>
    <property type="evidence" value="ECO:0007669"/>
    <property type="project" value="UniProtKB-UniRule"/>
</dbReference>
<sequence length="331" mass="38539">MKLIIDGYNKSIHKKDNQIVIHENSEIIESIKANKVNDITIIGKGYVTFDALNLIAENNIKLIAINPRGQLNYILESPDWRNVKLKKQQYKLSENILGLELSKELIKCKMKNQKATLTTLNKNKQLKRVFNHRLKIYEIIKQIEKLNLNGNNDEIRMKIMGLEGKASNEYWMAIKYFIPKDIGFNKRNKKPTDLLNSMLNYGYAILASEITKSILQLGLDPYCGFLHYDIDKRTSLTFDLIEPFRQQIVDKTVISLINRKQVTINDLDKRNNTIKLDARKLIVNKILGKIFSTITYNNEICSYSDLIRKQSNNIVNSLLYDAKFNGFYLRW</sequence>
<evidence type="ECO:0000256" key="5">
    <source>
        <dbReference type="ARBA" id="ARBA00022842"/>
    </source>
</evidence>
<keyword evidence="8 9" id="KW-0464">Manganese</keyword>
<dbReference type="NCBIfam" id="TIGR00287">
    <property type="entry name" value="cas1"/>
    <property type="match status" value="1"/>
</dbReference>
<evidence type="ECO:0000256" key="7">
    <source>
        <dbReference type="ARBA" id="ARBA00023125"/>
    </source>
</evidence>
<dbReference type="GO" id="GO:0004519">
    <property type="term" value="F:endonuclease activity"/>
    <property type="evidence" value="ECO:0007669"/>
    <property type="project" value="UniProtKB-UniRule"/>
</dbReference>
<feature type="binding site" evidence="9">
    <location>
        <position position="227"/>
    </location>
    <ligand>
        <name>Mn(2+)</name>
        <dbReference type="ChEBI" id="CHEBI:29035"/>
    </ligand>
</feature>
<dbReference type="InterPro" id="IPR042206">
    <property type="entry name" value="CRISPR-assoc_Cas1_C"/>
</dbReference>
<keyword evidence="1 9" id="KW-0540">Nuclease</keyword>
<evidence type="ECO:0000256" key="6">
    <source>
        <dbReference type="ARBA" id="ARBA00023118"/>
    </source>
</evidence>
<name>A0A1H7NH35_9EURY</name>
<dbReference type="GO" id="GO:0051607">
    <property type="term" value="P:defense response to virus"/>
    <property type="evidence" value="ECO:0007669"/>
    <property type="project" value="UniProtKB-UniRule"/>
</dbReference>
<dbReference type="Pfam" id="PF01867">
    <property type="entry name" value="Cas_Cas1"/>
    <property type="match status" value="1"/>
</dbReference>
<organism evidence="10 11">
    <name type="scientific">Methanobrevibacter gottschalkii</name>
    <dbReference type="NCBI Taxonomy" id="190974"/>
    <lineage>
        <taxon>Archaea</taxon>
        <taxon>Methanobacteriati</taxon>
        <taxon>Methanobacteriota</taxon>
        <taxon>Methanomada group</taxon>
        <taxon>Methanobacteria</taxon>
        <taxon>Methanobacteriales</taxon>
        <taxon>Methanobacteriaceae</taxon>
        <taxon>Methanobrevibacter</taxon>
    </lineage>
</organism>
<dbReference type="HAMAP" id="MF_01470">
    <property type="entry name" value="Cas1"/>
    <property type="match status" value="1"/>
</dbReference>
<keyword evidence="4 9" id="KW-0378">Hydrolase</keyword>
<dbReference type="OrthoDB" id="2216at2157"/>
<dbReference type="PANTHER" id="PTHR34353">
    <property type="entry name" value="CRISPR-ASSOCIATED ENDONUCLEASE CAS1 1"/>
    <property type="match status" value="1"/>
</dbReference>
<comment type="subunit">
    <text evidence="9">Homodimer, forms a heterotetramer with a Cas2 homodimer.</text>
</comment>
<dbReference type="CDD" id="cd09634">
    <property type="entry name" value="Cas1_I-II-III"/>
    <property type="match status" value="1"/>
</dbReference>
<dbReference type="AlphaFoldDB" id="A0A1H7NH35"/>
<dbReference type="RefSeq" id="WP_091699787.1">
    <property type="nucleotide sequence ID" value="NZ_FOAK01000012.1"/>
</dbReference>
<dbReference type="PANTHER" id="PTHR34353:SF2">
    <property type="entry name" value="CRISPR-ASSOCIATED ENDONUCLEASE CAS1 1"/>
    <property type="match status" value="1"/>
</dbReference>
<feature type="binding site" evidence="9">
    <location>
        <position position="242"/>
    </location>
    <ligand>
        <name>Mn(2+)</name>
        <dbReference type="ChEBI" id="CHEBI:29035"/>
    </ligand>
</feature>
<keyword evidence="6 9" id="KW-0051">Antiviral defense</keyword>
<comment type="cofactor">
    <cofactor evidence="9">
        <name>Mg(2+)</name>
        <dbReference type="ChEBI" id="CHEBI:18420"/>
    </cofactor>
    <cofactor evidence="9">
        <name>Mn(2+)</name>
        <dbReference type="ChEBI" id="CHEBI:29035"/>
    </cofactor>
</comment>
<dbReference type="GO" id="GO:0003677">
    <property type="term" value="F:DNA binding"/>
    <property type="evidence" value="ECO:0007669"/>
    <property type="project" value="UniProtKB-KW"/>
</dbReference>
<dbReference type="GO" id="GO:0046872">
    <property type="term" value="F:metal ion binding"/>
    <property type="evidence" value="ECO:0007669"/>
    <property type="project" value="UniProtKB-UniRule"/>
</dbReference>
<comment type="function">
    <text evidence="9">CRISPR (clustered regularly interspaced short palindromic repeat), is an adaptive immune system that provides protection against mobile genetic elements (viruses, transposable elements and conjugative plasmids). CRISPR clusters contain spacers, sequences complementary to antecedent mobile elements, and target invading nucleic acids. CRISPR clusters are transcribed and processed into CRISPR RNA (crRNA). Acts as a dsDNA endonuclease. Involved in the integration of spacer DNA into the CRISPR cassette.</text>
</comment>
<evidence type="ECO:0000256" key="2">
    <source>
        <dbReference type="ARBA" id="ARBA00022723"/>
    </source>
</evidence>
<evidence type="ECO:0000256" key="3">
    <source>
        <dbReference type="ARBA" id="ARBA00022759"/>
    </source>
</evidence>
<dbReference type="STRING" id="190974.SAMN05216439_0206"/>
<keyword evidence="3 9" id="KW-0255">Endonuclease</keyword>
<accession>A0A1H7NH35</accession>
<dbReference type="GO" id="GO:0016787">
    <property type="term" value="F:hydrolase activity"/>
    <property type="evidence" value="ECO:0007669"/>
    <property type="project" value="UniProtKB-KW"/>
</dbReference>
<reference evidence="10 11" key="1">
    <citation type="submission" date="2016-10" db="EMBL/GenBank/DDBJ databases">
        <authorList>
            <person name="de Groot N.N."/>
        </authorList>
    </citation>
    <scope>NUCLEOTIDE SEQUENCE [LARGE SCALE GENOMIC DNA]</scope>
    <source>
        <strain evidence="10 11">DSM 11978</strain>
    </source>
</reference>
<keyword evidence="2 9" id="KW-0479">Metal-binding</keyword>
<keyword evidence="7 9" id="KW-0238">DNA-binding</keyword>
<evidence type="ECO:0000256" key="8">
    <source>
        <dbReference type="ARBA" id="ARBA00023211"/>
    </source>
</evidence>
<protein>
    <recommendedName>
        <fullName evidence="9">CRISPR-associated endonuclease Cas1</fullName>
        <ecNumber evidence="9">3.1.-.-</ecNumber>
    </recommendedName>
</protein>
<dbReference type="InterPro" id="IPR050646">
    <property type="entry name" value="Cas1"/>
</dbReference>
<evidence type="ECO:0000313" key="10">
    <source>
        <dbReference type="EMBL" id="SEL22651.1"/>
    </source>
</evidence>
<evidence type="ECO:0000256" key="9">
    <source>
        <dbReference type="HAMAP-Rule" id="MF_01470"/>
    </source>
</evidence>
<dbReference type="Proteomes" id="UP000199506">
    <property type="component" value="Unassembled WGS sequence"/>
</dbReference>
<dbReference type="InterPro" id="IPR042211">
    <property type="entry name" value="CRISPR-assoc_Cas1_N"/>
</dbReference>
<dbReference type="Gene3D" id="3.100.10.20">
    <property type="entry name" value="CRISPR-associated endonuclease Cas1, N-terminal domain"/>
    <property type="match status" value="1"/>
</dbReference>
<evidence type="ECO:0000256" key="1">
    <source>
        <dbReference type="ARBA" id="ARBA00022722"/>
    </source>
</evidence>
<evidence type="ECO:0000256" key="4">
    <source>
        <dbReference type="ARBA" id="ARBA00022801"/>
    </source>
</evidence>
<comment type="similarity">
    <text evidence="9">Belongs to the CRISPR-associated endonuclease Cas1 family.</text>
</comment>
<keyword evidence="5 9" id="KW-0460">Magnesium</keyword>
<gene>
    <name evidence="9" type="primary">cas1</name>
    <name evidence="10" type="ORF">SAMN05216439_0206</name>
</gene>